<feature type="signal peptide" evidence="1">
    <location>
        <begin position="1"/>
        <end position="31"/>
    </location>
</feature>
<evidence type="ECO:0000313" key="3">
    <source>
        <dbReference type="Proteomes" id="UP000667802"/>
    </source>
</evidence>
<dbReference type="AlphaFoldDB" id="A0AAP5IB84"/>
<dbReference type="Proteomes" id="UP000667802">
    <property type="component" value="Unassembled WGS sequence"/>
</dbReference>
<evidence type="ECO:0000256" key="1">
    <source>
        <dbReference type="SAM" id="SignalP"/>
    </source>
</evidence>
<name>A0AAP5IB84_9CYAN</name>
<sequence length="208" mass="22898">MTNIKHFPFHLSVSLTFAAFMLCQVFLPAQAKTPSNQPQKLPFNIKTKLSDISGTIITGSHFTFPSQIRWQINRIGRSVQILLQNKHLTLPHGKSLTLETQEDLLHILTSDDVKGSRRILTALSDGQNGITETQAQQLVNSLHGLLGKGNNSEIQVNPSQLVRAMKAYNNLINHSSAQFLKNPPPALDGINSVLSQLSQPLYLSASAK</sequence>
<feature type="chain" id="PRO_5043007197" evidence="1">
    <location>
        <begin position="32"/>
        <end position="208"/>
    </location>
</feature>
<organism evidence="2 3">
    <name type="scientific">Aetokthonos hydrillicola Thurmond2011</name>
    <dbReference type="NCBI Taxonomy" id="2712845"/>
    <lineage>
        <taxon>Bacteria</taxon>
        <taxon>Bacillati</taxon>
        <taxon>Cyanobacteriota</taxon>
        <taxon>Cyanophyceae</taxon>
        <taxon>Nostocales</taxon>
        <taxon>Hapalosiphonaceae</taxon>
        <taxon>Aetokthonos</taxon>
    </lineage>
</organism>
<comment type="caution">
    <text evidence="2">The sequence shown here is derived from an EMBL/GenBank/DDBJ whole genome shotgun (WGS) entry which is preliminary data.</text>
</comment>
<evidence type="ECO:0000313" key="2">
    <source>
        <dbReference type="EMBL" id="MDR9897989.1"/>
    </source>
</evidence>
<dbReference type="EMBL" id="JAALHA020000015">
    <property type="protein sequence ID" value="MDR9897989.1"/>
    <property type="molecule type" value="Genomic_DNA"/>
</dbReference>
<gene>
    <name evidence="2" type="ORF">G7B40_026005</name>
</gene>
<proteinExistence type="predicted"/>
<dbReference type="RefSeq" id="WP_208339946.1">
    <property type="nucleotide sequence ID" value="NZ_CAWQFN010000581.1"/>
</dbReference>
<keyword evidence="3" id="KW-1185">Reference proteome</keyword>
<reference evidence="3" key="1">
    <citation type="journal article" date="2021" name="Science">
        <title>Hunting the eagle killer: A cyanobacterial neurotoxin causes vacuolar myelinopathy.</title>
        <authorList>
            <person name="Breinlinger S."/>
            <person name="Phillips T.J."/>
            <person name="Haram B.N."/>
            <person name="Mares J."/>
            <person name="Martinez Yerena J.A."/>
            <person name="Hrouzek P."/>
            <person name="Sobotka R."/>
            <person name="Henderson W.M."/>
            <person name="Schmieder P."/>
            <person name="Williams S.M."/>
            <person name="Lauderdale J.D."/>
            <person name="Wilde H.D."/>
            <person name="Gerrin W."/>
            <person name="Kust A."/>
            <person name="Washington J.W."/>
            <person name="Wagner C."/>
            <person name="Geier B."/>
            <person name="Liebeke M."/>
            <person name="Enke H."/>
            <person name="Niedermeyer T.H.J."/>
            <person name="Wilde S.B."/>
        </authorList>
    </citation>
    <scope>NUCLEOTIDE SEQUENCE [LARGE SCALE GENOMIC DNA]</scope>
    <source>
        <strain evidence="3">Thurmond2011</strain>
    </source>
</reference>
<keyword evidence="1" id="KW-0732">Signal</keyword>
<accession>A0AAP5IB84</accession>
<protein>
    <submittedName>
        <fullName evidence="2">Uncharacterized protein</fullName>
    </submittedName>
</protein>